<name>A0A4Q2D321_9AGAR</name>
<organism evidence="1 2">
    <name type="scientific">Candolleomyces aberdarensis</name>
    <dbReference type="NCBI Taxonomy" id="2316362"/>
    <lineage>
        <taxon>Eukaryota</taxon>
        <taxon>Fungi</taxon>
        <taxon>Dikarya</taxon>
        <taxon>Basidiomycota</taxon>
        <taxon>Agaricomycotina</taxon>
        <taxon>Agaricomycetes</taxon>
        <taxon>Agaricomycetidae</taxon>
        <taxon>Agaricales</taxon>
        <taxon>Agaricineae</taxon>
        <taxon>Psathyrellaceae</taxon>
        <taxon>Candolleomyces</taxon>
    </lineage>
</organism>
<dbReference type="EMBL" id="SDEE01000939">
    <property type="protein sequence ID" value="RXW13359.1"/>
    <property type="molecule type" value="Genomic_DNA"/>
</dbReference>
<sequence>MGGIPQVNPWVGLPQSTSYLKIRGVPHFSNHEGKVLTTPDDITRAMEGSPYKQWWKLTSAPRIVLESKASTSTIVYFNIWDSTKGTNGNALIGKRILILNQPCTILAAAANPGVPLCTNCWGADCPHFSWCLACWRENCVVGSGKCLFWKNRFDRDWINAKYAELNLKKSGTAGGG</sequence>
<dbReference type="Proteomes" id="UP000290288">
    <property type="component" value="Unassembled WGS sequence"/>
</dbReference>
<comment type="caution">
    <text evidence="1">The sequence shown here is derived from an EMBL/GenBank/DDBJ whole genome shotgun (WGS) entry which is preliminary data.</text>
</comment>
<reference evidence="1 2" key="1">
    <citation type="submission" date="2019-01" db="EMBL/GenBank/DDBJ databases">
        <title>Draft genome sequence of Psathyrella aberdarensis IHI B618.</title>
        <authorList>
            <person name="Buettner E."/>
            <person name="Kellner H."/>
        </authorList>
    </citation>
    <scope>NUCLEOTIDE SEQUENCE [LARGE SCALE GENOMIC DNA]</scope>
    <source>
        <strain evidence="1 2">IHI B618</strain>
    </source>
</reference>
<dbReference type="AlphaFoldDB" id="A0A4Q2D321"/>
<proteinExistence type="predicted"/>
<protein>
    <submittedName>
        <fullName evidence="1">Uncharacterized protein</fullName>
    </submittedName>
</protein>
<gene>
    <name evidence="1" type="ORF">EST38_g12492</name>
</gene>
<accession>A0A4Q2D321</accession>
<dbReference type="OrthoDB" id="2997340at2759"/>
<evidence type="ECO:0000313" key="2">
    <source>
        <dbReference type="Proteomes" id="UP000290288"/>
    </source>
</evidence>
<evidence type="ECO:0000313" key="1">
    <source>
        <dbReference type="EMBL" id="RXW13359.1"/>
    </source>
</evidence>
<keyword evidence="2" id="KW-1185">Reference proteome</keyword>